<reference evidence="1 2" key="2">
    <citation type="submission" date="2018-11" db="EMBL/GenBank/DDBJ databases">
        <authorList>
            <consortium name="Pathogen Informatics"/>
        </authorList>
    </citation>
    <scope>NUCLEOTIDE SEQUENCE [LARGE SCALE GENOMIC DNA]</scope>
</reference>
<evidence type="ECO:0000313" key="2">
    <source>
        <dbReference type="Proteomes" id="UP000271098"/>
    </source>
</evidence>
<reference evidence="3" key="1">
    <citation type="submission" date="2016-06" db="UniProtKB">
        <authorList>
            <consortium name="WormBaseParasite"/>
        </authorList>
    </citation>
    <scope>IDENTIFICATION</scope>
</reference>
<keyword evidence="2" id="KW-1185">Reference proteome</keyword>
<organism evidence="3">
    <name type="scientific">Gongylonema pulchrum</name>
    <dbReference type="NCBI Taxonomy" id="637853"/>
    <lineage>
        <taxon>Eukaryota</taxon>
        <taxon>Metazoa</taxon>
        <taxon>Ecdysozoa</taxon>
        <taxon>Nematoda</taxon>
        <taxon>Chromadorea</taxon>
        <taxon>Rhabditida</taxon>
        <taxon>Spirurina</taxon>
        <taxon>Spiruromorpha</taxon>
        <taxon>Spiruroidea</taxon>
        <taxon>Gongylonematidae</taxon>
        <taxon>Gongylonema</taxon>
    </lineage>
</organism>
<sequence length="107" mass="12588">MKSLGKNDNAHGEGVTYRLKQRRIRCLDMITMWEFSKSQKSIHEWKRSNAAVLSSHLCECRFNVVDKFDRNRAALLSPEKQDFSTTVRRLGERNQCRTHQILQSINH</sequence>
<dbReference type="WBParaSite" id="GPUH_0002380001-mRNA-1">
    <property type="protein sequence ID" value="GPUH_0002380001-mRNA-1"/>
    <property type="gene ID" value="GPUH_0002380001"/>
</dbReference>
<evidence type="ECO:0000313" key="3">
    <source>
        <dbReference type="WBParaSite" id="GPUH_0002380001-mRNA-1"/>
    </source>
</evidence>
<dbReference type="EMBL" id="UYRT01098919">
    <property type="protein sequence ID" value="VDN41938.1"/>
    <property type="molecule type" value="Genomic_DNA"/>
</dbReference>
<dbReference type="Proteomes" id="UP000271098">
    <property type="component" value="Unassembled WGS sequence"/>
</dbReference>
<gene>
    <name evidence="1" type="ORF">GPUH_LOCUS23771</name>
</gene>
<name>A0A183ES29_9BILA</name>
<dbReference type="AlphaFoldDB" id="A0A183ES29"/>
<evidence type="ECO:0000313" key="1">
    <source>
        <dbReference type="EMBL" id="VDN41938.1"/>
    </source>
</evidence>
<accession>A0A183ES29</accession>
<protein>
    <submittedName>
        <fullName evidence="1 3">Uncharacterized protein</fullName>
    </submittedName>
</protein>
<proteinExistence type="predicted"/>